<dbReference type="Proteomes" id="UP000283633">
    <property type="component" value="Unassembled WGS sequence"/>
</dbReference>
<evidence type="ECO:0000256" key="1">
    <source>
        <dbReference type="ARBA" id="ARBA00004651"/>
    </source>
</evidence>
<feature type="transmembrane region" description="Helical" evidence="6">
    <location>
        <begin position="164"/>
        <end position="183"/>
    </location>
</feature>
<dbReference type="PANTHER" id="PTHR30250">
    <property type="entry name" value="PST FAMILY PREDICTED COLANIC ACID TRANSPORTER"/>
    <property type="match status" value="1"/>
</dbReference>
<feature type="transmembrane region" description="Helical" evidence="6">
    <location>
        <begin position="246"/>
        <end position="264"/>
    </location>
</feature>
<feature type="transmembrane region" description="Helical" evidence="6">
    <location>
        <begin position="83"/>
        <end position="104"/>
    </location>
</feature>
<keyword evidence="4 6" id="KW-1133">Transmembrane helix</keyword>
<feature type="transmembrane region" description="Helical" evidence="6">
    <location>
        <begin position="411"/>
        <end position="435"/>
    </location>
</feature>
<evidence type="ECO:0000256" key="3">
    <source>
        <dbReference type="ARBA" id="ARBA00022692"/>
    </source>
</evidence>
<sequence length="473" mass="53120">MKVVRNYLYNAGYQLLNLIVPFITVPYIARVLGPKGVGINSYTNSIITYFLLLGTLGITVYGNREIAYHRDDIKERSRIFWEIEFLQLITIVIAYALFLGFDFFQTQYKAYFLLQSLWIIAGAFDISWLFMGMEDFKKTVLRNTLVKLISLAAIFLFVKTANDVGVYIFIIGIAQVLGNLTLWPYLPRVIQKPVFKGMNVWRHLGPTTMLFIPQVAAQVYLQLNKTMLGQFDSVIASGYYDYADKLVKMALAVITATGTVMLPHMSNLAAKGDMKRFNNALYKSFSFVSFLAIPLTFGIAAVATTLAPWYYGEQFAIVGRLIIIESPVAILIGWSNVIGLQYLMPLKRVKSYTKSVTYGAIINIVINIPLIVSLGVNGATIATVISESVVTGYQFWVVRHDIRFSRLFVDAWKYFVAAIIMFIVVYLLNCMMVISIGSLTAQIVEGILIYIGVLLVLQASIIVDGLQLLGKKF</sequence>
<accession>A0A426D3L7</accession>
<dbReference type="OrthoDB" id="9815702at2"/>
<keyword evidence="2" id="KW-1003">Cell membrane</keyword>
<feature type="transmembrane region" description="Helical" evidence="6">
    <location>
        <begin position="140"/>
        <end position="158"/>
    </location>
</feature>
<gene>
    <name evidence="7" type="ORF">D1831_13640</name>
</gene>
<feature type="transmembrane region" description="Helical" evidence="6">
    <location>
        <begin position="447"/>
        <end position="469"/>
    </location>
</feature>
<evidence type="ECO:0000256" key="6">
    <source>
        <dbReference type="SAM" id="Phobius"/>
    </source>
</evidence>
<evidence type="ECO:0000256" key="5">
    <source>
        <dbReference type="ARBA" id="ARBA00023136"/>
    </source>
</evidence>
<evidence type="ECO:0000313" key="8">
    <source>
        <dbReference type="Proteomes" id="UP000283633"/>
    </source>
</evidence>
<keyword evidence="3 6" id="KW-0812">Transmembrane</keyword>
<dbReference type="EMBL" id="QWZQ01000074">
    <property type="protein sequence ID" value="RRK09273.1"/>
    <property type="molecule type" value="Genomic_DNA"/>
</dbReference>
<feature type="transmembrane region" description="Helical" evidence="6">
    <location>
        <begin position="110"/>
        <end position="131"/>
    </location>
</feature>
<dbReference type="CDD" id="cd13128">
    <property type="entry name" value="MATE_Wzx_like"/>
    <property type="match status" value="1"/>
</dbReference>
<dbReference type="AlphaFoldDB" id="A0A426D3L7"/>
<comment type="subcellular location">
    <subcellularLocation>
        <location evidence="1">Cell membrane</location>
        <topology evidence="1">Multi-pass membrane protein</topology>
    </subcellularLocation>
</comment>
<name>A0A426D3L7_9LACO</name>
<dbReference type="GO" id="GO:0005886">
    <property type="term" value="C:plasma membrane"/>
    <property type="evidence" value="ECO:0007669"/>
    <property type="project" value="UniProtKB-SubCell"/>
</dbReference>
<keyword evidence="8" id="KW-1185">Reference proteome</keyword>
<organism evidence="7 8">
    <name type="scientific">Lactiplantibacillus garii</name>
    <dbReference type="NCBI Taxonomy" id="2306423"/>
    <lineage>
        <taxon>Bacteria</taxon>
        <taxon>Bacillati</taxon>
        <taxon>Bacillota</taxon>
        <taxon>Bacilli</taxon>
        <taxon>Lactobacillales</taxon>
        <taxon>Lactobacillaceae</taxon>
        <taxon>Lactiplantibacillus</taxon>
    </lineage>
</organism>
<keyword evidence="5 6" id="KW-0472">Membrane</keyword>
<reference evidence="7 8" key="1">
    <citation type="submission" date="2018-08" db="EMBL/GenBank/DDBJ databases">
        <title>Genome Lactobacillus garii FI11369.</title>
        <authorList>
            <person name="Diaz M."/>
            <person name="Narbad A."/>
        </authorList>
    </citation>
    <scope>NUCLEOTIDE SEQUENCE [LARGE SCALE GENOMIC DNA]</scope>
    <source>
        <strain evidence="7 8">FI11369</strain>
    </source>
</reference>
<feature type="transmembrane region" description="Helical" evidence="6">
    <location>
        <begin position="41"/>
        <end position="62"/>
    </location>
</feature>
<proteinExistence type="predicted"/>
<feature type="transmembrane region" description="Helical" evidence="6">
    <location>
        <begin position="7"/>
        <end position="29"/>
    </location>
</feature>
<dbReference type="PANTHER" id="PTHR30250:SF11">
    <property type="entry name" value="O-ANTIGEN TRANSPORTER-RELATED"/>
    <property type="match status" value="1"/>
</dbReference>
<feature type="transmembrane region" description="Helical" evidence="6">
    <location>
        <begin position="204"/>
        <end position="223"/>
    </location>
</feature>
<feature type="transmembrane region" description="Helical" evidence="6">
    <location>
        <begin position="285"/>
        <end position="311"/>
    </location>
</feature>
<dbReference type="InterPro" id="IPR050833">
    <property type="entry name" value="Poly_Biosynth_Transport"/>
</dbReference>
<evidence type="ECO:0000256" key="4">
    <source>
        <dbReference type="ARBA" id="ARBA00022989"/>
    </source>
</evidence>
<dbReference type="RefSeq" id="WP_125073384.1">
    <property type="nucleotide sequence ID" value="NZ_QWZQ01000074.1"/>
</dbReference>
<protein>
    <submittedName>
        <fullName evidence="7">Flippase</fullName>
    </submittedName>
</protein>
<dbReference type="Pfam" id="PF01943">
    <property type="entry name" value="Polysacc_synt"/>
    <property type="match status" value="1"/>
</dbReference>
<evidence type="ECO:0000313" key="7">
    <source>
        <dbReference type="EMBL" id="RRK09273.1"/>
    </source>
</evidence>
<comment type="caution">
    <text evidence="7">The sequence shown here is derived from an EMBL/GenBank/DDBJ whole genome shotgun (WGS) entry which is preliminary data.</text>
</comment>
<dbReference type="InterPro" id="IPR002797">
    <property type="entry name" value="Polysacc_synth"/>
</dbReference>
<feature type="transmembrane region" description="Helical" evidence="6">
    <location>
        <begin position="317"/>
        <end position="343"/>
    </location>
</feature>
<evidence type="ECO:0000256" key="2">
    <source>
        <dbReference type="ARBA" id="ARBA00022475"/>
    </source>
</evidence>